<name>A0A161YRZ9_9CLOT</name>
<accession>A0A161YRZ9</accession>
<dbReference type="PATRIC" id="fig|1121326.3.peg.791"/>
<dbReference type="Proteomes" id="UP000076603">
    <property type="component" value="Unassembled WGS sequence"/>
</dbReference>
<dbReference type="Pfam" id="PF21570">
    <property type="entry name" value="ArgZ-like_C_2nd"/>
    <property type="match status" value="1"/>
</dbReference>
<dbReference type="Pfam" id="PF21571">
    <property type="entry name" value="ArgZ-like_C_1st"/>
    <property type="match status" value="1"/>
</dbReference>
<proteinExistence type="predicted"/>
<dbReference type="InterPro" id="IPR048964">
    <property type="entry name" value="ArgZ/ArgE-like_C_1st"/>
</dbReference>
<dbReference type="STRING" id="1121326.CLMAG_08330"/>
<dbReference type="Gene3D" id="2.40.420.10">
    <property type="entry name" value="conserved putative lor/sdh protein from methanococcus maripaludis s2 domain"/>
    <property type="match status" value="1"/>
</dbReference>
<dbReference type="EMBL" id="LWAE01000001">
    <property type="protein sequence ID" value="KZL93782.1"/>
    <property type="molecule type" value="Genomic_DNA"/>
</dbReference>
<comment type="caution">
    <text evidence="3">The sequence shown here is derived from an EMBL/GenBank/DDBJ whole genome shotgun (WGS) entry which is preliminary data.</text>
</comment>
<gene>
    <name evidence="3" type="ORF">CLMAG_08330</name>
</gene>
<feature type="domain" description="Arginine dihydrolase ArgZ/ArgE-like C-terminal second subdomain" evidence="1">
    <location>
        <begin position="141"/>
        <end position="257"/>
    </location>
</feature>
<evidence type="ECO:0000259" key="1">
    <source>
        <dbReference type="Pfam" id="PF21570"/>
    </source>
</evidence>
<dbReference type="AlphaFoldDB" id="A0A161YRZ9"/>
<evidence type="ECO:0000259" key="2">
    <source>
        <dbReference type="Pfam" id="PF21571"/>
    </source>
</evidence>
<dbReference type="Gene3D" id="3.40.50.10690">
    <property type="entry name" value="putative lor/sdh protein like domains"/>
    <property type="match status" value="1"/>
</dbReference>
<feature type="domain" description="Arginine dihydrolase ArgZ/ArgE-like C-terminal first subdomain" evidence="2">
    <location>
        <begin position="49"/>
        <end position="122"/>
    </location>
</feature>
<evidence type="ECO:0000313" key="3">
    <source>
        <dbReference type="EMBL" id="KZL93782.1"/>
    </source>
</evidence>
<organism evidence="3 4">
    <name type="scientific">Clostridium magnum DSM 2767</name>
    <dbReference type="NCBI Taxonomy" id="1121326"/>
    <lineage>
        <taxon>Bacteria</taxon>
        <taxon>Bacillati</taxon>
        <taxon>Bacillota</taxon>
        <taxon>Clostridia</taxon>
        <taxon>Eubacteriales</taxon>
        <taxon>Clostridiaceae</taxon>
        <taxon>Clostridium</taxon>
    </lineage>
</organism>
<reference evidence="3 4" key="1">
    <citation type="submission" date="2016-04" db="EMBL/GenBank/DDBJ databases">
        <title>Genome sequence of Clostridium magnum DSM 2767.</title>
        <authorList>
            <person name="Poehlein A."/>
            <person name="Uhlig R."/>
            <person name="Fischer R."/>
            <person name="Bahl H."/>
            <person name="Daniel R."/>
        </authorList>
    </citation>
    <scope>NUCLEOTIDE SEQUENCE [LARGE SCALE GENOMIC DNA]</scope>
    <source>
        <strain evidence="3 4">DSM 2767</strain>
    </source>
</reference>
<keyword evidence="4" id="KW-1185">Reference proteome</keyword>
<evidence type="ECO:0000313" key="4">
    <source>
        <dbReference type="Proteomes" id="UP000076603"/>
    </source>
</evidence>
<protein>
    <submittedName>
        <fullName evidence="3">Uncharacterized protein</fullName>
    </submittedName>
</protein>
<sequence length="260" mass="29448">MNFRLPKYHSPDFTKDQFVAAPNVIIEKVTIKGVAPENYHATSIYPEYFKVDGKWILASESRMDCVVVLKNDKSLEVKEFRNLDIGDSVILGRNENAESGIYVHVGGFTYNESEEQQSFVFRTGRTRESSYSKDYDSLYELLKHEREHGYILWVLGPAVIFDHDSKNAMAGLIDAGFVDVIFAGNALATHDLEGSILRTALGQNIYTQQSVFNGHYNHIDIINKARRAGSLEKFVEQENIKDGVVYSCIKNNIPLYLLVP</sequence>
<dbReference type="InterPro" id="IPR048963">
    <property type="entry name" value="ArgZ/ArgE-like_C_2nd"/>
</dbReference>